<feature type="region of interest" description="Disordered" evidence="4">
    <location>
        <begin position="540"/>
        <end position="568"/>
    </location>
</feature>
<feature type="compositionally biased region" description="Acidic residues" evidence="4">
    <location>
        <begin position="178"/>
        <end position="191"/>
    </location>
</feature>
<dbReference type="SUPFAM" id="SSF52540">
    <property type="entry name" value="P-loop containing nucleoside triphosphate hydrolases"/>
    <property type="match status" value="1"/>
</dbReference>
<feature type="region of interest" description="Disordered" evidence="4">
    <location>
        <begin position="782"/>
        <end position="886"/>
    </location>
</feature>
<evidence type="ECO:0000256" key="4">
    <source>
        <dbReference type="SAM" id="MobiDB-lite"/>
    </source>
</evidence>
<dbReference type="STRING" id="947166.A0A1D1UV53"/>
<dbReference type="Gene3D" id="3.40.50.720">
    <property type="entry name" value="NAD(P)-binding Rossmann-like Domain"/>
    <property type="match status" value="1"/>
</dbReference>
<dbReference type="PANTHER" id="PTHR23359">
    <property type="entry name" value="NUCLEOTIDE KINASE"/>
    <property type="match status" value="1"/>
</dbReference>
<dbReference type="InterPro" id="IPR047499">
    <property type="entry name" value="DD_AK7"/>
</dbReference>
<keyword evidence="2" id="KW-0547">Nucleotide-binding</keyword>
<evidence type="ECO:0000256" key="3">
    <source>
        <dbReference type="ARBA" id="ARBA00022777"/>
    </source>
</evidence>
<dbReference type="Gene3D" id="3.40.50.300">
    <property type="entry name" value="P-loop containing nucleotide triphosphate hydrolases"/>
    <property type="match status" value="1"/>
</dbReference>
<dbReference type="SUPFAM" id="SSF51735">
    <property type="entry name" value="NAD(P)-binding Rossmann-fold domains"/>
    <property type="match status" value="1"/>
</dbReference>
<feature type="region of interest" description="Disordered" evidence="4">
    <location>
        <begin position="166"/>
        <end position="195"/>
    </location>
</feature>
<feature type="compositionally biased region" description="Polar residues" evidence="4">
    <location>
        <begin position="812"/>
        <end position="830"/>
    </location>
</feature>
<comment type="caution">
    <text evidence="5">The sequence shown here is derived from an EMBL/GenBank/DDBJ whole genome shotgun (WGS) entry which is preliminary data.</text>
</comment>
<reference evidence="5 6" key="1">
    <citation type="journal article" date="2016" name="Nat. Commun.">
        <title>Extremotolerant tardigrade genome and improved radiotolerance of human cultured cells by tardigrade-unique protein.</title>
        <authorList>
            <person name="Hashimoto T."/>
            <person name="Horikawa D.D."/>
            <person name="Saito Y."/>
            <person name="Kuwahara H."/>
            <person name="Kozuka-Hata H."/>
            <person name="Shin-I T."/>
            <person name="Minakuchi Y."/>
            <person name="Ohishi K."/>
            <person name="Motoyama A."/>
            <person name="Aizu T."/>
            <person name="Enomoto A."/>
            <person name="Kondo K."/>
            <person name="Tanaka S."/>
            <person name="Hara Y."/>
            <person name="Koshikawa S."/>
            <person name="Sagara H."/>
            <person name="Miura T."/>
            <person name="Yokobori S."/>
            <person name="Miyagawa K."/>
            <person name="Suzuki Y."/>
            <person name="Kubo T."/>
            <person name="Oyama M."/>
            <person name="Kohara Y."/>
            <person name="Fujiyama A."/>
            <person name="Arakawa K."/>
            <person name="Katayama T."/>
            <person name="Toyoda A."/>
            <person name="Kunieda T."/>
        </authorList>
    </citation>
    <scope>NUCLEOTIDE SEQUENCE [LARGE SCALE GENOMIC DNA]</scope>
    <source>
        <strain evidence="5 6">YOKOZUNA-1</strain>
    </source>
</reference>
<dbReference type="InterPro" id="IPR027417">
    <property type="entry name" value="P-loop_NTPase"/>
</dbReference>
<dbReference type="GO" id="GO:0019205">
    <property type="term" value="F:nucleobase-containing compound kinase activity"/>
    <property type="evidence" value="ECO:0007669"/>
    <property type="project" value="InterPro"/>
</dbReference>
<dbReference type="GO" id="GO:0005524">
    <property type="term" value="F:ATP binding"/>
    <property type="evidence" value="ECO:0007669"/>
    <property type="project" value="InterPro"/>
</dbReference>
<organism evidence="5 6">
    <name type="scientific">Ramazzottius varieornatus</name>
    <name type="common">Water bear</name>
    <name type="synonym">Tardigrade</name>
    <dbReference type="NCBI Taxonomy" id="947166"/>
    <lineage>
        <taxon>Eukaryota</taxon>
        <taxon>Metazoa</taxon>
        <taxon>Ecdysozoa</taxon>
        <taxon>Tardigrada</taxon>
        <taxon>Eutardigrada</taxon>
        <taxon>Parachela</taxon>
        <taxon>Hypsibioidea</taxon>
        <taxon>Ramazzottiidae</taxon>
        <taxon>Ramazzottius</taxon>
    </lineage>
</organism>
<name>A0A1D1UV53_RAMVA</name>
<dbReference type="AlphaFoldDB" id="A0A1D1UV53"/>
<dbReference type="OrthoDB" id="10262413at2759"/>
<proteinExistence type="predicted"/>
<dbReference type="InterPro" id="IPR036291">
    <property type="entry name" value="NAD(P)-bd_dom_sf"/>
</dbReference>
<dbReference type="CDD" id="cd22967">
    <property type="entry name" value="DD_AK7"/>
    <property type="match status" value="1"/>
</dbReference>
<dbReference type="InterPro" id="IPR000850">
    <property type="entry name" value="Adenylat/UMP-CMP_kin"/>
</dbReference>
<dbReference type="Pfam" id="PF05186">
    <property type="entry name" value="Dpy-30"/>
    <property type="match status" value="1"/>
</dbReference>
<accession>A0A1D1UV53</accession>
<evidence type="ECO:0008006" key="7">
    <source>
        <dbReference type="Google" id="ProtNLM"/>
    </source>
</evidence>
<dbReference type="InterPro" id="IPR007858">
    <property type="entry name" value="Dpy-30_motif"/>
</dbReference>
<dbReference type="Proteomes" id="UP000186922">
    <property type="component" value="Unassembled WGS sequence"/>
</dbReference>
<dbReference type="GO" id="GO:0006139">
    <property type="term" value="P:nucleobase-containing compound metabolic process"/>
    <property type="evidence" value="ECO:0007669"/>
    <property type="project" value="InterPro"/>
</dbReference>
<evidence type="ECO:0000256" key="1">
    <source>
        <dbReference type="ARBA" id="ARBA00022679"/>
    </source>
</evidence>
<dbReference type="Gene3D" id="1.20.890.10">
    <property type="entry name" value="cAMP-dependent protein kinase regulatory subunit, dimerization-anchoring domain"/>
    <property type="match status" value="1"/>
</dbReference>
<dbReference type="EMBL" id="BDGG01000002">
    <property type="protein sequence ID" value="GAU93539.1"/>
    <property type="molecule type" value="Genomic_DNA"/>
</dbReference>
<evidence type="ECO:0000313" key="6">
    <source>
        <dbReference type="Proteomes" id="UP000186922"/>
    </source>
</evidence>
<evidence type="ECO:0000256" key="2">
    <source>
        <dbReference type="ARBA" id="ARBA00022741"/>
    </source>
</evidence>
<gene>
    <name evidence="5" type="primary">RvY_05465-1</name>
    <name evidence="5" type="synonym">RvY_05465.1</name>
    <name evidence="5" type="ORF">RvY_05465</name>
</gene>
<sequence length="886" mass="100104">MDDDEEQEDVPPPPIIFINRVDTYFGTILAQHLSQCKPYATANDESPIKLKDFGFLSAQPHADNFQVIGSYRTPVVKQDPLIPPSALQLPKVSGVTKLLSIEALNLDDIKEADLLIFHTCDDDGEIQLFADTKKVFVLAKKLLEADKRKRRLILVSNLMTWCNTKRNKPPATDKRDDAMEEEEEEPEVFTEEEFRKRRPHPDYKAHFEFEKAFLKLEKEMKKIVKTTVIAAGVLFGCGEGMLHSLFKDAWHNASSLPIYGELKGRNQVPTTHVRDLAQVVQNACDTRPEVRYILAVTGSQTQQELAECISKSLTSGKTEQVPPGNTTEHTDNQTAIKILSSDFPHLAGKYITQSMKIKWTAEEGFAKAVDKVMNEYKTLRNLLPIKVDIVGPPFSGKATLAKKIAEFYKLHHIVVDDVVSKALEDLTLKANPTPKVQTVPPTKQPPNEEGAEAAAVELMPPEVPESQPAEINEEEEEAVKSAKQLLADIDTEKAVNNGVLPVRFVIRFLREKLLSKPCQNQGWVLDGFPNSYASAKEVFSMPGEGEEAHEEDNEEPEEEEQKEGSETEEVIPVDKRIFPDYIFYLDTNKDLLKRKWMDRLEGPGKATTTEEEFNAAFAKYTADNPEEQNVLSFFDEAENHAQWVDMSKDKSPEMFESTMTLISKIGHPHNYELTAEEKADRVLEKEAAFLQQPLEKDNNETYVNQQPSAQNVEPSEWNSKLEVLRIEEYARRELKAMSPLAYLVKYVFPSVQEALQQTARVKPNNPVDYFAELLISSTQPRNISETSASRRKLFERKEEGFGDAEVAPPEDPNNTTANDKTPVEGNSQERANIRPEPEEDTFFVGGTAHMLPRRSTIIEQLEPRPSEAGLTSGRAHRWSDFDLQPQ</sequence>
<keyword evidence="6" id="KW-1185">Reference proteome</keyword>
<keyword evidence="1" id="KW-0808">Transferase</keyword>
<evidence type="ECO:0000313" key="5">
    <source>
        <dbReference type="EMBL" id="GAU93539.1"/>
    </source>
</evidence>
<feature type="compositionally biased region" description="Acidic residues" evidence="4">
    <location>
        <begin position="544"/>
        <end position="568"/>
    </location>
</feature>
<protein>
    <recommendedName>
        <fullName evidence="7">Adenylate kinase 7</fullName>
    </recommendedName>
</protein>
<keyword evidence="3" id="KW-0418">Kinase</keyword>